<dbReference type="Proteomes" id="UP000011988">
    <property type="component" value="Unassembled WGS sequence"/>
</dbReference>
<evidence type="ECO:0000313" key="2">
    <source>
        <dbReference type="Proteomes" id="UP000011988"/>
    </source>
</evidence>
<name>M6CYA4_9LEPT</name>
<sequence length="163" mass="18512">MLNEIVMNSGLKFAIASFVIEKEAHYFLREANNVIEKVKIDISHLIKSASIAILHIEDHEAQMVIDLSADVDDGEAYTIALAVSRKLNMASDDKKATYFFKNLCQDGIILSTEALLNKWANKNNIDSVILKSIIVKIEKCAKYSPPKDSEYFSWWKNIRESFP</sequence>
<proteinExistence type="predicted"/>
<organism evidence="1 2">
    <name type="scientific">Leptospira alstonii serovar Sichuan str. 79601</name>
    <dbReference type="NCBI Taxonomy" id="1218565"/>
    <lineage>
        <taxon>Bacteria</taxon>
        <taxon>Pseudomonadati</taxon>
        <taxon>Spirochaetota</taxon>
        <taxon>Spirochaetia</taxon>
        <taxon>Leptospirales</taxon>
        <taxon>Leptospiraceae</taxon>
        <taxon>Leptospira</taxon>
    </lineage>
</organism>
<protein>
    <submittedName>
        <fullName evidence="1">Uncharacterized protein</fullName>
    </submittedName>
</protein>
<reference evidence="1 2" key="1">
    <citation type="submission" date="2013-01" db="EMBL/GenBank/DDBJ databases">
        <authorList>
            <person name="Harkins D.M."/>
            <person name="Durkin A.S."/>
            <person name="Brinkac L.M."/>
            <person name="Haft D.H."/>
            <person name="Selengut J.D."/>
            <person name="Sanka R."/>
            <person name="DePew J."/>
            <person name="Purushe J."/>
            <person name="Galloway R.L."/>
            <person name="Vinetz J.M."/>
            <person name="Sutton G.G."/>
            <person name="Nierman W.C."/>
            <person name="Fouts D.E."/>
        </authorList>
    </citation>
    <scope>NUCLEOTIDE SEQUENCE [LARGE SCALE GENOMIC DNA]</scope>
    <source>
        <strain evidence="1 2">79601</strain>
    </source>
</reference>
<comment type="caution">
    <text evidence="1">The sequence shown here is derived from an EMBL/GenBank/DDBJ whole genome shotgun (WGS) entry which is preliminary data.</text>
</comment>
<accession>M6CYA4</accession>
<evidence type="ECO:0000313" key="1">
    <source>
        <dbReference type="EMBL" id="EMJ95456.1"/>
    </source>
</evidence>
<gene>
    <name evidence="1" type="ORF">LEP1GSC194_3707</name>
</gene>
<dbReference type="AlphaFoldDB" id="M6CYA4"/>
<dbReference type="EMBL" id="ANIK01000035">
    <property type="protein sequence ID" value="EMJ95456.1"/>
    <property type="molecule type" value="Genomic_DNA"/>
</dbReference>